<gene>
    <name evidence="2" type="ORF">JR050_07495</name>
</gene>
<feature type="transmembrane region" description="Helical" evidence="1">
    <location>
        <begin position="81"/>
        <end position="97"/>
    </location>
</feature>
<feature type="transmembrane region" description="Helical" evidence="1">
    <location>
        <begin position="49"/>
        <end position="69"/>
    </location>
</feature>
<feature type="transmembrane region" description="Helical" evidence="1">
    <location>
        <begin position="12"/>
        <end position="37"/>
    </location>
</feature>
<dbReference type="NCBIfam" id="TIGR02206">
    <property type="entry name" value="intg_mem_TP0381"/>
    <property type="match status" value="1"/>
</dbReference>
<evidence type="ECO:0000313" key="2">
    <source>
        <dbReference type="EMBL" id="MBM6617521.1"/>
    </source>
</evidence>
<feature type="transmembrane region" description="Helical" evidence="1">
    <location>
        <begin position="134"/>
        <end position="154"/>
    </location>
</feature>
<feature type="transmembrane region" description="Helical" evidence="1">
    <location>
        <begin position="161"/>
        <end position="181"/>
    </location>
</feature>
<dbReference type="InterPro" id="IPR011737">
    <property type="entry name" value="CHP02206_TP0381"/>
</dbReference>
<proteinExistence type="predicted"/>
<dbReference type="Proteomes" id="UP001518925">
    <property type="component" value="Unassembled WGS sequence"/>
</dbReference>
<keyword evidence="1" id="KW-0472">Membrane</keyword>
<protein>
    <submittedName>
        <fullName evidence="2">TIGR02206 family membrane protein</fullName>
    </submittedName>
</protein>
<reference evidence="2 3" key="1">
    <citation type="submission" date="2021-02" db="EMBL/GenBank/DDBJ databases">
        <title>Bacillus sp. RD4P76, an endophyte from a halophyte.</title>
        <authorList>
            <person name="Sun J.-Q."/>
        </authorList>
    </citation>
    <scope>NUCLEOTIDE SEQUENCE [LARGE SCALE GENOMIC DNA]</scope>
    <source>
        <strain evidence="2 3">RD4P76</strain>
    </source>
</reference>
<keyword evidence="3" id="KW-1185">Reference proteome</keyword>
<organism evidence="2 3">
    <name type="scientific">Bacillus suaedaesalsae</name>
    <dbReference type="NCBI Taxonomy" id="2810349"/>
    <lineage>
        <taxon>Bacteria</taxon>
        <taxon>Bacillati</taxon>
        <taxon>Bacillota</taxon>
        <taxon>Bacilli</taxon>
        <taxon>Bacillales</taxon>
        <taxon>Bacillaceae</taxon>
        <taxon>Bacillus</taxon>
    </lineage>
</organism>
<name>A0ABS2DGI4_9BACI</name>
<dbReference type="EMBL" id="JAFELM010000022">
    <property type="protein sequence ID" value="MBM6617521.1"/>
    <property type="molecule type" value="Genomic_DNA"/>
</dbReference>
<keyword evidence="1" id="KW-1133">Transmembrane helix</keyword>
<feature type="transmembrane region" description="Helical" evidence="1">
    <location>
        <begin position="104"/>
        <end position="122"/>
    </location>
</feature>
<dbReference type="Pfam" id="PF14808">
    <property type="entry name" value="TMEM164"/>
    <property type="match status" value="1"/>
</dbReference>
<evidence type="ECO:0000256" key="1">
    <source>
        <dbReference type="SAM" id="Phobius"/>
    </source>
</evidence>
<feature type="transmembrane region" description="Helical" evidence="1">
    <location>
        <begin position="208"/>
        <end position="232"/>
    </location>
</feature>
<accession>A0ABS2DGI4</accession>
<keyword evidence="1" id="KW-0812">Transmembrane</keyword>
<evidence type="ECO:0000313" key="3">
    <source>
        <dbReference type="Proteomes" id="UP001518925"/>
    </source>
</evidence>
<comment type="caution">
    <text evidence="2">The sequence shown here is derived from an EMBL/GenBank/DDBJ whole genome shotgun (WGS) entry which is preliminary data.</text>
</comment>
<sequence>MLEGFFSLEGSPFTAFSISHLSMVLLFGFLTLLLFIYREWLRQDNRKRIIRFILVSLLIGSELSLEIWYAYTDVWNPYDTLPFQLCSISLILCIFMLTMNSYKIFEITFFFGIAGATQALLTPELFYDFPHYRYFHFFIAHIAILLSCFYMVWVEKFHPTFYSIWKAIIALNLIAIPIFFINKWTGGNYMFLARKPSNPSLLDFLGPYPYYIISLEAVAVFLFTFLYLPFWYMKKQQQIRESA</sequence>